<dbReference type="InterPro" id="IPR002376">
    <property type="entry name" value="Formyl_transf_N"/>
</dbReference>
<keyword evidence="7" id="KW-0521">NADP</keyword>
<evidence type="ECO:0000256" key="10">
    <source>
        <dbReference type="PROSITE-ProRule" id="PRU10007"/>
    </source>
</evidence>
<dbReference type="SUPFAM" id="SSF50486">
    <property type="entry name" value="FMT C-terminal domain-like"/>
    <property type="match status" value="1"/>
</dbReference>
<keyword evidence="5" id="KW-0597">Phosphoprotein</keyword>
<dbReference type="PROSITE" id="PS50075">
    <property type="entry name" value="CARRIER"/>
    <property type="match status" value="1"/>
</dbReference>
<dbReference type="InterPro" id="IPR029510">
    <property type="entry name" value="Ald_DH_CS_GLU"/>
</dbReference>
<dbReference type="FunFam" id="3.40.309.10:FF:000008">
    <property type="entry name" value="Cytosolic 10-formyltetrahydrofolate dehydrogenase"/>
    <property type="match status" value="1"/>
</dbReference>
<gene>
    <name evidence="14" type="ORF">GSTENG00003776001</name>
</gene>
<dbReference type="FunFam" id="3.40.605.10:FF:000009">
    <property type="entry name" value="Cytosolic 10-formyltetrahydrofolate dehydrogenase"/>
    <property type="match status" value="1"/>
</dbReference>
<feature type="domain" description="Carrier" evidence="13">
    <location>
        <begin position="418"/>
        <end position="495"/>
    </location>
</feature>
<evidence type="ECO:0000256" key="6">
    <source>
        <dbReference type="ARBA" id="ARBA00022563"/>
    </source>
</evidence>
<feature type="active site" evidence="10">
    <location>
        <position position="773"/>
    </location>
</feature>
<dbReference type="Gene3D" id="1.10.1200.10">
    <property type="entry name" value="ACP-like"/>
    <property type="match status" value="1"/>
</dbReference>
<dbReference type="Pfam" id="PF00550">
    <property type="entry name" value="PP-binding"/>
    <property type="match status" value="1"/>
</dbReference>
<dbReference type="GO" id="GO:0016620">
    <property type="term" value="F:oxidoreductase activity, acting on the aldehyde or oxo group of donors, NAD or NADP as acceptor"/>
    <property type="evidence" value="ECO:0007669"/>
    <property type="project" value="InterPro"/>
</dbReference>
<dbReference type="CDD" id="cd08647">
    <property type="entry name" value="FMT_core_FDH_N"/>
    <property type="match status" value="1"/>
</dbReference>
<evidence type="ECO:0000256" key="2">
    <source>
        <dbReference type="ARBA" id="ARBA00010978"/>
    </source>
</evidence>
<evidence type="ECO:0000256" key="5">
    <source>
        <dbReference type="ARBA" id="ARBA00022553"/>
    </source>
</evidence>
<dbReference type="InterPro" id="IPR001555">
    <property type="entry name" value="GART_AS"/>
</dbReference>
<dbReference type="Gene3D" id="3.40.309.10">
    <property type="entry name" value="Aldehyde Dehydrogenase, Chain A, domain 2"/>
    <property type="match status" value="1"/>
</dbReference>
<dbReference type="Pfam" id="PF00171">
    <property type="entry name" value="Aldedh"/>
    <property type="match status" value="1"/>
</dbReference>
<evidence type="ECO:0000313" key="14">
    <source>
        <dbReference type="EMBL" id="CAF89773.1"/>
    </source>
</evidence>
<dbReference type="InterPro" id="IPR036477">
    <property type="entry name" value="Formyl_transf_N_sf"/>
</dbReference>
<dbReference type="CDD" id="cd08703">
    <property type="entry name" value="FDH_Hydrolase_C"/>
    <property type="match status" value="1"/>
</dbReference>
<dbReference type="InterPro" id="IPR009081">
    <property type="entry name" value="PP-bd_ACP"/>
</dbReference>
<dbReference type="SUPFAM" id="SSF53328">
    <property type="entry name" value="Formyltransferase"/>
    <property type="match status" value="1"/>
</dbReference>
<dbReference type="InterPro" id="IPR015590">
    <property type="entry name" value="Aldehyde_DH_dom"/>
</dbReference>
<dbReference type="PROSITE" id="PS00373">
    <property type="entry name" value="GART"/>
    <property type="match status" value="1"/>
</dbReference>
<dbReference type="InterPro" id="IPR016163">
    <property type="entry name" value="Ald_DH_C"/>
</dbReference>
<dbReference type="CDD" id="cd07140">
    <property type="entry name" value="ALDH_F1L_FTFDH"/>
    <property type="match status" value="1"/>
</dbReference>
<dbReference type="InterPro" id="IPR016161">
    <property type="entry name" value="Ald_DH/histidinol_DH"/>
</dbReference>
<dbReference type="Gene3D" id="3.10.25.10">
    <property type="entry name" value="Formyl transferase, C-terminal domain"/>
    <property type="match status" value="1"/>
</dbReference>
<proteinExistence type="inferred from homology"/>
<evidence type="ECO:0000256" key="12">
    <source>
        <dbReference type="SAM" id="MobiDB-lite"/>
    </source>
</evidence>
<dbReference type="AlphaFoldDB" id="Q4TBF9"/>
<comment type="similarity">
    <text evidence="11">Belongs to the aldehyde dehydrogenase family.</text>
</comment>
<dbReference type="GO" id="GO:0009258">
    <property type="term" value="P:10-formyltetrahydrofolate catabolic process"/>
    <property type="evidence" value="ECO:0007669"/>
    <property type="project" value="UniProtKB-ARBA"/>
</dbReference>
<keyword evidence="6" id="KW-0554">One-carbon metabolism</keyword>
<keyword evidence="4" id="KW-0596">Phosphopantetheine</keyword>
<dbReference type="PANTHER" id="PTHR11699">
    <property type="entry name" value="ALDEHYDE DEHYDROGENASE-RELATED"/>
    <property type="match status" value="1"/>
</dbReference>
<comment type="similarity">
    <text evidence="2">In the N-terminal section; belongs to the GART family.</text>
</comment>
<evidence type="ECO:0000256" key="8">
    <source>
        <dbReference type="ARBA" id="ARBA00023002"/>
    </source>
</evidence>
<reference evidence="14" key="2">
    <citation type="submission" date="2004-02" db="EMBL/GenBank/DDBJ databases">
        <authorList>
            <consortium name="Genoscope"/>
            <consortium name="Whitehead Institute Centre for Genome Research"/>
        </authorList>
    </citation>
    <scope>NUCLEOTIDE SEQUENCE</scope>
</reference>
<name>Q4TBF9_TETNG</name>
<dbReference type="Gene3D" id="3.40.605.10">
    <property type="entry name" value="Aldehyde Dehydrogenase, Chain A, domain 1"/>
    <property type="match status" value="1"/>
</dbReference>
<comment type="similarity">
    <text evidence="1">In the C-terminal section; belongs to the aldehyde dehydrogenase family. ALDH1L subfamily.</text>
</comment>
<accession>Q4TBF9</accession>
<evidence type="ECO:0000256" key="11">
    <source>
        <dbReference type="RuleBase" id="RU003345"/>
    </source>
</evidence>
<dbReference type="EMBL" id="CAAE01007131">
    <property type="protein sequence ID" value="CAF89773.1"/>
    <property type="molecule type" value="Genomic_DNA"/>
</dbReference>
<dbReference type="FunFam" id="1.10.1200.10:FF:000002">
    <property type="entry name" value="10-formyltetrahydrofolate dehydrogenase"/>
    <property type="match status" value="1"/>
</dbReference>
<dbReference type="Pfam" id="PF02911">
    <property type="entry name" value="Formyl_trans_C"/>
    <property type="match status" value="1"/>
</dbReference>
<protein>
    <recommendedName>
        <fullName evidence="3">formyltetrahydrofolate dehydrogenase</fullName>
        <ecNumber evidence="3">1.5.1.6</ecNumber>
    </recommendedName>
</protein>
<dbReference type="KEGG" id="tng:GSTEN00003776G001"/>
<dbReference type="GO" id="GO:0006730">
    <property type="term" value="P:one-carbon metabolic process"/>
    <property type="evidence" value="ECO:0007669"/>
    <property type="project" value="UniProtKB-KW"/>
</dbReference>
<feature type="non-terminal residue" evidence="14">
    <location>
        <position position="1002"/>
    </location>
</feature>
<dbReference type="GO" id="GO:0016155">
    <property type="term" value="F:formyltetrahydrofolate dehydrogenase activity"/>
    <property type="evidence" value="ECO:0007669"/>
    <property type="project" value="UniProtKB-EC"/>
</dbReference>
<evidence type="ECO:0000256" key="1">
    <source>
        <dbReference type="ARBA" id="ARBA00007995"/>
    </source>
</evidence>
<dbReference type="PROSITE" id="PS00687">
    <property type="entry name" value="ALDEHYDE_DEHYDR_GLU"/>
    <property type="match status" value="1"/>
</dbReference>
<dbReference type="Pfam" id="PF00551">
    <property type="entry name" value="Formyl_trans_N"/>
    <property type="match status" value="1"/>
</dbReference>
<dbReference type="InterPro" id="IPR037022">
    <property type="entry name" value="Formyl_trans_C_sf"/>
</dbReference>
<dbReference type="OrthoDB" id="310895at2759"/>
<dbReference type="EC" id="1.5.1.6" evidence="3"/>
<dbReference type="PROSITE" id="PS00070">
    <property type="entry name" value="ALDEHYDE_DEHYDR_CYS"/>
    <property type="match status" value="1"/>
</dbReference>
<evidence type="ECO:0000256" key="7">
    <source>
        <dbReference type="ARBA" id="ARBA00022857"/>
    </source>
</evidence>
<dbReference type="FunFam" id="3.40.50.170:FF:000002">
    <property type="entry name" value="10-formyltetrahydrofolate dehydrogenase"/>
    <property type="match status" value="1"/>
</dbReference>
<keyword evidence="8 11" id="KW-0560">Oxidoreductase</keyword>
<feature type="region of interest" description="Disordered" evidence="12">
    <location>
        <begin position="202"/>
        <end position="228"/>
    </location>
</feature>
<dbReference type="Gene3D" id="3.40.50.12230">
    <property type="match status" value="1"/>
</dbReference>
<dbReference type="SUPFAM" id="SSF47336">
    <property type="entry name" value="ACP-like"/>
    <property type="match status" value="1"/>
</dbReference>
<dbReference type="InterPro" id="IPR011034">
    <property type="entry name" value="Formyl_transferase-like_C_sf"/>
</dbReference>
<dbReference type="FunFam" id="3.40.605.10:FF:000026">
    <property type="entry name" value="Aldehyde dehydrogenase, putative"/>
    <property type="match status" value="1"/>
</dbReference>
<dbReference type="FunFam" id="3.10.25.10:FF:000002">
    <property type="entry name" value="10-formyltetrahydrofolate dehydrogenase"/>
    <property type="match status" value="1"/>
</dbReference>
<evidence type="ECO:0000256" key="4">
    <source>
        <dbReference type="ARBA" id="ARBA00022450"/>
    </source>
</evidence>
<comment type="catalytic activity">
    <reaction evidence="9">
        <text>(6R)-10-formyltetrahydrofolate + NADP(+) + H2O = (6S)-5,6,7,8-tetrahydrofolate + CO2 + NADPH + H(+)</text>
        <dbReference type="Rhea" id="RHEA:10180"/>
        <dbReference type="ChEBI" id="CHEBI:15377"/>
        <dbReference type="ChEBI" id="CHEBI:15378"/>
        <dbReference type="ChEBI" id="CHEBI:16526"/>
        <dbReference type="ChEBI" id="CHEBI:57453"/>
        <dbReference type="ChEBI" id="CHEBI:57783"/>
        <dbReference type="ChEBI" id="CHEBI:58349"/>
        <dbReference type="ChEBI" id="CHEBI:195366"/>
        <dbReference type="EC" id="1.5.1.6"/>
    </reaction>
    <physiologicalReaction direction="left-to-right" evidence="9">
        <dbReference type="Rhea" id="RHEA:10181"/>
    </physiologicalReaction>
</comment>
<evidence type="ECO:0000259" key="13">
    <source>
        <dbReference type="PROSITE" id="PS50075"/>
    </source>
</evidence>
<evidence type="ECO:0000256" key="3">
    <source>
        <dbReference type="ARBA" id="ARBA00012858"/>
    </source>
</evidence>
<reference evidence="14" key="1">
    <citation type="journal article" date="2004" name="Nature">
        <title>Genome duplication in the teleost fish Tetraodon nigroviridis reveals the early vertebrate proto-karyotype.</title>
        <authorList>
            <person name="Jaillon O."/>
            <person name="Aury J.-M."/>
            <person name="Brunet F."/>
            <person name="Petit J.-L."/>
            <person name="Stange-Thomann N."/>
            <person name="Mauceli E."/>
            <person name="Bouneau L."/>
            <person name="Fischer C."/>
            <person name="Ozouf-Costaz C."/>
            <person name="Bernot A."/>
            <person name="Nicaud S."/>
            <person name="Jaffe D."/>
            <person name="Fisher S."/>
            <person name="Lutfalla G."/>
            <person name="Dossat C."/>
            <person name="Segurens B."/>
            <person name="Dasilva C."/>
            <person name="Salanoubat M."/>
            <person name="Levy M."/>
            <person name="Boudet N."/>
            <person name="Castellano S."/>
            <person name="Anthouard V."/>
            <person name="Jubin C."/>
            <person name="Castelli V."/>
            <person name="Katinka M."/>
            <person name="Vacherie B."/>
            <person name="Biemont C."/>
            <person name="Skalli Z."/>
            <person name="Cattolico L."/>
            <person name="Poulain J."/>
            <person name="De Berardinis V."/>
            <person name="Cruaud C."/>
            <person name="Duprat S."/>
            <person name="Brottier P."/>
            <person name="Coutanceau J.-P."/>
            <person name="Gouzy J."/>
            <person name="Parra G."/>
            <person name="Lardier G."/>
            <person name="Chapple C."/>
            <person name="McKernan K.J."/>
            <person name="McEwan P."/>
            <person name="Bosak S."/>
            <person name="Kellis M."/>
            <person name="Volff J.-N."/>
            <person name="Guigo R."/>
            <person name="Zody M.C."/>
            <person name="Mesirov J."/>
            <person name="Lindblad-Toh K."/>
            <person name="Birren B."/>
            <person name="Nusbaum C."/>
            <person name="Kahn D."/>
            <person name="Robinson-Rechavi M."/>
            <person name="Laudet V."/>
            <person name="Schachter V."/>
            <person name="Quetier F."/>
            <person name="Saurin W."/>
            <person name="Scarpelli C."/>
            <person name="Wincker P."/>
            <person name="Lander E.S."/>
            <person name="Weissenbach J."/>
            <person name="Roest Crollius H."/>
        </authorList>
    </citation>
    <scope>NUCLEOTIDE SEQUENCE [LARGE SCALE GENOMIC DNA]</scope>
</reference>
<evidence type="ECO:0000256" key="9">
    <source>
        <dbReference type="ARBA" id="ARBA00048239"/>
    </source>
</evidence>
<sequence length="1002" mass="110596">MARMSHYYQNKLKLAIIGQSLFGQEVYSSLRKQGHRVVGVFTVPDKDGKADPLAVAAEKDGTPVFKFPRWRVKGKPIPEVVDAYKAVGAELNVMPFCSQFIPMNVIDDPKHGSIIYHPSILPLHRGASAINWTLIHGDKKAGFTVFWADDGLDTGPILLQRECAVEPNDTVDTLYNRFLFPEGIKAMVEAVQLIADGKAPRVPQTEEGASYEGIQKKSNAKRQRQGSLTWAEDKQQIKVPEFWRMGGEAQSLLSGAPVYVLAGQRTWSTRTCCGNHGHPELEWSADWSPLNPMVKRKMRDSRANTDKELKKKVDLAQPAEAIHNWIRGHDKVPGAWTLIGGQSVTLYGSSMLGAAIPAGQPLEIEGASQPGAVTKNGLVLYGTDGKAVLVKNLQFEDGKMIPASKYFSSGESSRLLVVWFLLNSRSLQNIWKGILSNVPAVEDTTDFFKSGAASMDVVRLVEEVKQKCPDIQLQNEDVYMATTFQDFIQMLVRKLRGEDQEEELLIDYVTKDVNNMTVKMPNQCFINGRFEDAESGKTYNTVNPSDGSVICNVSYASVGDVDRAVAAAKEAYDNGPWGKMNPRDRGSLLYRLADLMEEHQEELATIETIDSGAVYTLALKTHVGMSIQTFRYFAGWCDKIQGKTIPINQARPNRNLTFTKKEPLGVCAIVIPWNYPLMMLAWKSAACLAAGNTLVLKPAQVTPLTALKFAELSVKAGIPKGVINILPGSGGMVGQRLSEHPDVRKLGFTGSTPIGKQIMKSCAVSNLKKVSLELGGKSPLIIFRDCDMDKAVRMGMSSVYFNKGENCIAAGRLFVEESIHDEFISRVVEEIKKMKIGDPLDRSTDHGPQNHKAHLDKLLEYCEVGVKEGATLVYGGRQVDRPGFFMEPTVFTDVEDHMFIAKEESFGPVMVVSKFQDGDVEGVLQRANDTEYGLASGVFTRDINKAMYVSERLEAGTVFVNTYNKTDVASPFGGFKQSGFGKDLGEDALMEYLKTKAVTVEY</sequence>
<dbReference type="InterPro" id="IPR016162">
    <property type="entry name" value="Ald_DH_N"/>
</dbReference>
<dbReference type="InterPro" id="IPR005793">
    <property type="entry name" value="Formyl_trans_C"/>
</dbReference>
<dbReference type="SUPFAM" id="SSF53720">
    <property type="entry name" value="ALDH-like"/>
    <property type="match status" value="1"/>
</dbReference>
<organism evidence="14">
    <name type="scientific">Tetraodon nigroviridis</name>
    <name type="common">Spotted green pufferfish</name>
    <name type="synonym">Chelonodon nigroviridis</name>
    <dbReference type="NCBI Taxonomy" id="99883"/>
    <lineage>
        <taxon>Eukaryota</taxon>
        <taxon>Metazoa</taxon>
        <taxon>Chordata</taxon>
        <taxon>Craniata</taxon>
        <taxon>Vertebrata</taxon>
        <taxon>Euteleostomi</taxon>
        <taxon>Actinopterygii</taxon>
        <taxon>Neopterygii</taxon>
        <taxon>Teleostei</taxon>
        <taxon>Neoteleostei</taxon>
        <taxon>Acanthomorphata</taxon>
        <taxon>Eupercaria</taxon>
        <taxon>Tetraodontiformes</taxon>
        <taxon>Tetradontoidea</taxon>
        <taxon>Tetraodontidae</taxon>
        <taxon>Tetraodon</taxon>
    </lineage>
</organism>
<dbReference type="InterPro" id="IPR016160">
    <property type="entry name" value="Ald_DH_CS_CYS"/>
</dbReference>
<dbReference type="InterPro" id="IPR036736">
    <property type="entry name" value="ACP-like_sf"/>
</dbReference>